<dbReference type="EMBL" id="BPLQ01014835">
    <property type="protein sequence ID" value="GIY83578.1"/>
    <property type="molecule type" value="Genomic_DNA"/>
</dbReference>
<evidence type="ECO:0000256" key="1">
    <source>
        <dbReference type="ARBA" id="ARBA00004613"/>
    </source>
</evidence>
<keyword evidence="2" id="KW-0964">Secreted</keyword>
<dbReference type="PROSITE" id="PS00280">
    <property type="entry name" value="BPTI_KUNITZ_1"/>
    <property type="match status" value="1"/>
</dbReference>
<dbReference type="PRINTS" id="PR00759">
    <property type="entry name" value="BASICPTASE"/>
</dbReference>
<evidence type="ECO:0000313" key="9">
    <source>
        <dbReference type="EMBL" id="GIY83578.1"/>
    </source>
</evidence>
<protein>
    <submittedName>
        <fullName evidence="9">Kunitz-type U19-barytoxin-Tl1a</fullName>
    </submittedName>
</protein>
<dbReference type="InterPro" id="IPR036880">
    <property type="entry name" value="Kunitz_BPTI_sf"/>
</dbReference>
<feature type="domain" description="BPTI/Kunitz inhibitor" evidence="8">
    <location>
        <begin position="21"/>
        <end position="71"/>
    </location>
</feature>
<dbReference type="FunFam" id="4.10.410.10:FF:000020">
    <property type="entry name" value="Collagen, type VI, alpha 3"/>
    <property type="match status" value="2"/>
</dbReference>
<dbReference type="InterPro" id="IPR050098">
    <property type="entry name" value="TFPI/VKTCI-like"/>
</dbReference>
<sequence length="135" mass="15287">MRIFIAFFLLAVAFAREEKNCVDEPETGLCRAYFPSWYYDQQSESCKKFVYGGCGGNGNRYTTEQECMGHCGRAEAQGVDCSARPDPGLCDAYMPRYYYNEIEEQCKKFIYGGCGGNTNNFRTEKECNEACGNDL</sequence>
<keyword evidence="3" id="KW-0646">Protease inhibitor</keyword>
<comment type="subcellular location">
    <subcellularLocation>
        <location evidence="1">Secreted</location>
    </subcellularLocation>
</comment>
<name>A0AAV4WML8_9ARAC</name>
<keyword evidence="5" id="KW-0722">Serine protease inhibitor</keyword>
<feature type="domain" description="BPTI/Kunitz inhibitor" evidence="8">
    <location>
        <begin position="81"/>
        <end position="131"/>
    </location>
</feature>
<keyword evidence="6" id="KW-1015">Disulfide bond</keyword>
<dbReference type="SMART" id="SM00131">
    <property type="entry name" value="KU"/>
    <property type="match status" value="2"/>
</dbReference>
<evidence type="ECO:0000256" key="6">
    <source>
        <dbReference type="ARBA" id="ARBA00023157"/>
    </source>
</evidence>
<gene>
    <name evidence="9" type="ORF">CDAR_32201</name>
</gene>
<accession>A0AAV4WML8</accession>
<dbReference type="CDD" id="cd00109">
    <property type="entry name" value="Kunitz-type"/>
    <property type="match status" value="2"/>
</dbReference>
<dbReference type="PANTHER" id="PTHR10083">
    <property type="entry name" value="KUNITZ-TYPE PROTEASE INHIBITOR-RELATED"/>
    <property type="match status" value="1"/>
</dbReference>
<dbReference type="AlphaFoldDB" id="A0AAV4WML8"/>
<feature type="signal peptide" evidence="7">
    <location>
        <begin position="1"/>
        <end position="15"/>
    </location>
</feature>
<dbReference type="SUPFAM" id="SSF57362">
    <property type="entry name" value="BPTI-like"/>
    <property type="match status" value="2"/>
</dbReference>
<dbReference type="GO" id="GO:0004867">
    <property type="term" value="F:serine-type endopeptidase inhibitor activity"/>
    <property type="evidence" value="ECO:0007669"/>
    <property type="project" value="UniProtKB-KW"/>
</dbReference>
<comment type="caution">
    <text evidence="9">The sequence shown here is derived from an EMBL/GenBank/DDBJ whole genome shotgun (WGS) entry which is preliminary data.</text>
</comment>
<evidence type="ECO:0000256" key="7">
    <source>
        <dbReference type="SAM" id="SignalP"/>
    </source>
</evidence>
<evidence type="ECO:0000256" key="5">
    <source>
        <dbReference type="ARBA" id="ARBA00022900"/>
    </source>
</evidence>
<dbReference type="InterPro" id="IPR002223">
    <property type="entry name" value="Kunitz_BPTI"/>
</dbReference>
<keyword evidence="4 7" id="KW-0732">Signal</keyword>
<dbReference type="GO" id="GO:0005615">
    <property type="term" value="C:extracellular space"/>
    <property type="evidence" value="ECO:0007669"/>
    <property type="project" value="TreeGrafter"/>
</dbReference>
<evidence type="ECO:0000313" key="10">
    <source>
        <dbReference type="Proteomes" id="UP001054837"/>
    </source>
</evidence>
<dbReference type="Gene3D" id="4.10.410.10">
    <property type="entry name" value="Pancreatic trypsin inhibitor Kunitz domain"/>
    <property type="match status" value="2"/>
</dbReference>
<dbReference type="Pfam" id="PF00014">
    <property type="entry name" value="Kunitz_BPTI"/>
    <property type="match status" value="2"/>
</dbReference>
<organism evidence="9 10">
    <name type="scientific">Caerostris darwini</name>
    <dbReference type="NCBI Taxonomy" id="1538125"/>
    <lineage>
        <taxon>Eukaryota</taxon>
        <taxon>Metazoa</taxon>
        <taxon>Ecdysozoa</taxon>
        <taxon>Arthropoda</taxon>
        <taxon>Chelicerata</taxon>
        <taxon>Arachnida</taxon>
        <taxon>Araneae</taxon>
        <taxon>Araneomorphae</taxon>
        <taxon>Entelegynae</taxon>
        <taxon>Araneoidea</taxon>
        <taxon>Araneidae</taxon>
        <taxon>Caerostris</taxon>
    </lineage>
</organism>
<proteinExistence type="predicted"/>
<dbReference type="PANTHER" id="PTHR10083:SF374">
    <property type="entry name" value="BPTI_KUNITZ INHIBITOR DOMAIN-CONTAINING PROTEIN"/>
    <property type="match status" value="1"/>
</dbReference>
<dbReference type="PROSITE" id="PS50279">
    <property type="entry name" value="BPTI_KUNITZ_2"/>
    <property type="match status" value="2"/>
</dbReference>
<evidence type="ECO:0000256" key="3">
    <source>
        <dbReference type="ARBA" id="ARBA00022690"/>
    </source>
</evidence>
<evidence type="ECO:0000256" key="4">
    <source>
        <dbReference type="ARBA" id="ARBA00022729"/>
    </source>
</evidence>
<dbReference type="InterPro" id="IPR020901">
    <property type="entry name" value="Prtase_inh_Kunz-CS"/>
</dbReference>
<evidence type="ECO:0000259" key="8">
    <source>
        <dbReference type="PROSITE" id="PS50279"/>
    </source>
</evidence>
<evidence type="ECO:0000256" key="2">
    <source>
        <dbReference type="ARBA" id="ARBA00022525"/>
    </source>
</evidence>
<dbReference type="Proteomes" id="UP001054837">
    <property type="component" value="Unassembled WGS sequence"/>
</dbReference>
<keyword evidence="10" id="KW-1185">Reference proteome</keyword>
<reference evidence="9 10" key="1">
    <citation type="submission" date="2021-06" db="EMBL/GenBank/DDBJ databases">
        <title>Caerostris darwini draft genome.</title>
        <authorList>
            <person name="Kono N."/>
            <person name="Arakawa K."/>
        </authorList>
    </citation>
    <scope>NUCLEOTIDE SEQUENCE [LARGE SCALE GENOMIC DNA]</scope>
</reference>
<feature type="chain" id="PRO_5043450369" evidence="7">
    <location>
        <begin position="16"/>
        <end position="135"/>
    </location>
</feature>